<feature type="binding site" evidence="12">
    <location>
        <position position="312"/>
    </location>
    <ligand>
        <name>substrate</name>
    </ligand>
</feature>
<reference evidence="17 18" key="1">
    <citation type="journal article" date="2017" name="Genome Announc.">
        <title>Complete Genome Sequences of Two Acetylene-Fermenting Pelobacter acetylenicus Strains.</title>
        <authorList>
            <person name="Sutton J.M."/>
            <person name="Baesman S.M."/>
            <person name="Fierst J.L."/>
            <person name="Poret-Peterson A.T."/>
            <person name="Oremland R.S."/>
            <person name="Dunlap D.S."/>
            <person name="Akob D.M."/>
        </authorList>
    </citation>
    <scope>NUCLEOTIDE SEQUENCE [LARGE SCALE GENOMIC DNA]</scope>
    <source>
        <strain evidence="17 18">DSM 3247</strain>
    </source>
</reference>
<feature type="modified residue" description="N6-(pyridoxal phosphate)lysine" evidence="12 13">
    <location>
        <position position="60"/>
    </location>
</feature>
<dbReference type="InterPro" id="IPR022657">
    <property type="entry name" value="De-COase2_CS"/>
</dbReference>
<dbReference type="AlphaFoldDB" id="A0A1L3GGX0"/>
<proteinExistence type="inferred from homology"/>
<evidence type="ECO:0000313" key="18">
    <source>
        <dbReference type="Proteomes" id="UP000182264"/>
    </source>
</evidence>
<feature type="binding site" evidence="12">
    <location>
        <position position="371"/>
    </location>
    <ligand>
        <name>substrate</name>
    </ligand>
</feature>
<evidence type="ECO:0000256" key="10">
    <source>
        <dbReference type="ARBA" id="ARBA00066427"/>
    </source>
</evidence>
<keyword evidence="6 12" id="KW-0456">Lyase</keyword>
<evidence type="ECO:0000256" key="13">
    <source>
        <dbReference type="PIRSR" id="PIRSR600183-50"/>
    </source>
</evidence>
<evidence type="ECO:0000256" key="9">
    <source>
        <dbReference type="ARBA" id="ARBA00060983"/>
    </source>
</evidence>
<dbReference type="InterPro" id="IPR029066">
    <property type="entry name" value="PLP-binding_barrel"/>
</dbReference>
<dbReference type="PRINTS" id="PR01179">
    <property type="entry name" value="ODADCRBXLASE"/>
</dbReference>
<evidence type="ECO:0000256" key="14">
    <source>
        <dbReference type="RuleBase" id="RU003738"/>
    </source>
</evidence>
<dbReference type="SUPFAM" id="SSF50621">
    <property type="entry name" value="Alanine racemase C-terminal domain-like"/>
    <property type="match status" value="1"/>
</dbReference>
<organism evidence="17 18">
    <name type="scientific">Syntrophotalea acetylenica</name>
    <name type="common">Pelobacter acetylenicus</name>
    <dbReference type="NCBI Taxonomy" id="29542"/>
    <lineage>
        <taxon>Bacteria</taxon>
        <taxon>Pseudomonadati</taxon>
        <taxon>Thermodesulfobacteriota</taxon>
        <taxon>Desulfuromonadia</taxon>
        <taxon>Desulfuromonadales</taxon>
        <taxon>Syntrophotaleaceae</taxon>
        <taxon>Syntrophotalea</taxon>
    </lineage>
</organism>
<dbReference type="OrthoDB" id="9802241at2"/>
<keyword evidence="5 12" id="KW-0457">Lysine biosynthesis</keyword>
<feature type="binding site" evidence="12">
    <location>
        <begin position="273"/>
        <end position="276"/>
    </location>
    <ligand>
        <name>pyridoxal 5'-phosphate</name>
        <dbReference type="ChEBI" id="CHEBI:597326"/>
    </ligand>
</feature>
<feature type="binding site" evidence="12">
    <location>
        <position position="343"/>
    </location>
    <ligand>
        <name>substrate</name>
    </ligand>
</feature>
<dbReference type="GO" id="GO:0008836">
    <property type="term" value="F:diaminopimelate decarboxylase activity"/>
    <property type="evidence" value="ECO:0007669"/>
    <property type="project" value="UniProtKB-UniRule"/>
</dbReference>
<evidence type="ECO:0000313" key="17">
    <source>
        <dbReference type="EMBL" id="APG25184.1"/>
    </source>
</evidence>
<evidence type="ECO:0000259" key="15">
    <source>
        <dbReference type="Pfam" id="PF00278"/>
    </source>
</evidence>
<keyword evidence="18" id="KW-1185">Reference proteome</keyword>
<evidence type="ECO:0000256" key="8">
    <source>
        <dbReference type="ARBA" id="ARBA00060643"/>
    </source>
</evidence>
<feature type="binding site" evidence="12">
    <location>
        <position position="316"/>
    </location>
    <ligand>
        <name>substrate</name>
    </ligand>
</feature>
<dbReference type="Pfam" id="PF00278">
    <property type="entry name" value="Orn_DAP_Arg_deC"/>
    <property type="match status" value="1"/>
</dbReference>
<comment type="function">
    <text evidence="12">Specifically catalyzes the decarboxylation of meso-diaminopimelate (meso-DAP) to L-lysine.</text>
</comment>
<keyword evidence="4 12" id="KW-0663">Pyridoxal phosphate</keyword>
<evidence type="ECO:0000256" key="6">
    <source>
        <dbReference type="ARBA" id="ARBA00023239"/>
    </source>
</evidence>
<dbReference type="CDD" id="cd06828">
    <property type="entry name" value="PLPDE_III_DapDC"/>
    <property type="match status" value="1"/>
</dbReference>
<feature type="active site" description="Proton donor" evidence="13">
    <location>
        <position position="342"/>
    </location>
</feature>
<dbReference type="EC" id="4.1.1.20" evidence="10 12"/>
<protein>
    <recommendedName>
        <fullName evidence="11 12">Diaminopimelate decarboxylase</fullName>
        <shortName evidence="12">DAP decarboxylase</shortName>
        <shortName evidence="12">DAPDC</shortName>
        <ecNumber evidence="10 12">4.1.1.20</ecNumber>
    </recommendedName>
</protein>
<dbReference type="RefSeq" id="WP_072287033.1">
    <property type="nucleotide sequence ID" value="NZ_CP015455.1"/>
</dbReference>
<dbReference type="InterPro" id="IPR022644">
    <property type="entry name" value="De-COase2_N"/>
</dbReference>
<feature type="domain" description="Orn/DAP/Arg decarboxylase 2 C-terminal" evidence="15">
    <location>
        <begin position="29"/>
        <end position="369"/>
    </location>
</feature>
<dbReference type="InterPro" id="IPR002986">
    <property type="entry name" value="DAP_deCOOHase_LysA"/>
</dbReference>
<dbReference type="PROSITE" id="PS00879">
    <property type="entry name" value="ODR_DC_2_2"/>
    <property type="match status" value="1"/>
</dbReference>
<dbReference type="InterPro" id="IPR022643">
    <property type="entry name" value="De-COase2_C"/>
</dbReference>
<dbReference type="PANTHER" id="PTHR43727">
    <property type="entry name" value="DIAMINOPIMELATE DECARBOXYLASE"/>
    <property type="match status" value="1"/>
</dbReference>
<evidence type="ECO:0000256" key="1">
    <source>
        <dbReference type="ARBA" id="ARBA00001933"/>
    </source>
</evidence>
<dbReference type="SUPFAM" id="SSF51419">
    <property type="entry name" value="PLP-binding barrel"/>
    <property type="match status" value="1"/>
</dbReference>
<evidence type="ECO:0000256" key="5">
    <source>
        <dbReference type="ARBA" id="ARBA00023154"/>
    </source>
</evidence>
<dbReference type="PRINTS" id="PR01181">
    <property type="entry name" value="DAPDCRBXLASE"/>
</dbReference>
<feature type="binding site" evidence="12">
    <location>
        <position position="239"/>
    </location>
    <ligand>
        <name>pyridoxal 5'-phosphate</name>
        <dbReference type="ChEBI" id="CHEBI:597326"/>
    </ligand>
</feature>
<dbReference type="GO" id="GO:0030170">
    <property type="term" value="F:pyridoxal phosphate binding"/>
    <property type="evidence" value="ECO:0007669"/>
    <property type="project" value="UniProtKB-UniRule"/>
</dbReference>
<name>A0A1L3GGX0_SYNAC</name>
<evidence type="ECO:0000256" key="4">
    <source>
        <dbReference type="ARBA" id="ARBA00022898"/>
    </source>
</evidence>
<evidence type="ECO:0000256" key="7">
    <source>
        <dbReference type="ARBA" id="ARBA00050464"/>
    </source>
</evidence>
<dbReference type="Pfam" id="PF02784">
    <property type="entry name" value="Orn_Arg_deC_N"/>
    <property type="match status" value="1"/>
</dbReference>
<comment type="subunit">
    <text evidence="12">Homodimer.</text>
</comment>
<comment type="cofactor">
    <cofactor evidence="1 12 13 14">
        <name>pyridoxal 5'-phosphate</name>
        <dbReference type="ChEBI" id="CHEBI:597326"/>
    </cofactor>
</comment>
<evidence type="ECO:0000256" key="3">
    <source>
        <dbReference type="ARBA" id="ARBA00022793"/>
    </source>
</evidence>
<dbReference type="FunFam" id="3.20.20.10:FF:000003">
    <property type="entry name" value="Diaminopimelate decarboxylase"/>
    <property type="match status" value="1"/>
</dbReference>
<dbReference type="FunFam" id="2.40.37.10:FF:000003">
    <property type="entry name" value="Diaminopimelate decarboxylase"/>
    <property type="match status" value="1"/>
</dbReference>
<keyword evidence="3 12" id="KW-0210">Decarboxylase</keyword>
<dbReference type="GO" id="GO:0009089">
    <property type="term" value="P:lysine biosynthetic process via diaminopimelate"/>
    <property type="evidence" value="ECO:0007669"/>
    <property type="project" value="UniProtKB-UniRule"/>
</dbReference>
<evidence type="ECO:0000256" key="11">
    <source>
        <dbReference type="ARBA" id="ARBA00074972"/>
    </source>
</evidence>
<dbReference type="InterPro" id="IPR009006">
    <property type="entry name" value="Ala_racemase/Decarboxylase_C"/>
</dbReference>
<dbReference type="Gene3D" id="2.40.37.10">
    <property type="entry name" value="Lyase, Ornithine Decarboxylase, Chain A, domain 1"/>
    <property type="match status" value="1"/>
</dbReference>
<dbReference type="PANTHER" id="PTHR43727:SF2">
    <property type="entry name" value="GROUP IV DECARBOXYLASE"/>
    <property type="match status" value="1"/>
</dbReference>
<feature type="domain" description="Orn/DAP/Arg decarboxylase 2 N-terminal" evidence="16">
    <location>
        <begin position="36"/>
        <end position="279"/>
    </location>
</feature>
<dbReference type="KEGG" id="pace:A6070_03215"/>
<accession>A0A1L3GGX0</accession>
<dbReference type="Gene3D" id="3.20.20.10">
    <property type="entry name" value="Alanine racemase"/>
    <property type="match status" value="1"/>
</dbReference>
<keyword evidence="2 12" id="KW-0028">Amino-acid biosynthesis</keyword>
<feature type="binding site" evidence="12">
    <location>
        <position position="371"/>
    </location>
    <ligand>
        <name>pyridoxal 5'-phosphate</name>
        <dbReference type="ChEBI" id="CHEBI:597326"/>
    </ligand>
</feature>
<comment type="catalytic activity">
    <reaction evidence="7 12 14">
        <text>meso-2,6-diaminopimelate + H(+) = L-lysine + CO2</text>
        <dbReference type="Rhea" id="RHEA:15101"/>
        <dbReference type="ChEBI" id="CHEBI:15378"/>
        <dbReference type="ChEBI" id="CHEBI:16526"/>
        <dbReference type="ChEBI" id="CHEBI:32551"/>
        <dbReference type="ChEBI" id="CHEBI:57791"/>
        <dbReference type="EC" id="4.1.1.20"/>
    </reaction>
</comment>
<comment type="pathway">
    <text evidence="8 12 14">Amino-acid biosynthesis; L-lysine biosynthesis via DAP pathway; L-lysine from DL-2,6-diaminopimelate: step 1/1.</text>
</comment>
<dbReference type="NCBIfam" id="TIGR01048">
    <property type="entry name" value="lysA"/>
    <property type="match status" value="1"/>
</dbReference>
<sequence>MNHFQYRNNDLCCEEVPLKDIATQVGTPFYVYSHATLSRHLETFSSAFAEVPHLICYSIKANSNLAVLKTFVNHGAGFDIVSGGELFRAQKVGCDAAKIVYSGVGKTETEIADALQAGILMFNVESTQELDTINAVAGRLGKKAGIALRVNPDVDPQTHPYISTGMKKAKFGINISQALEDYRRAASLPNLEVIGVDCHIGSQLTKLSPFVDAIAKIRELVENLQQEGFAIKYLDLGGGLGITYDAEQPPSPADYARAIIEGTRGLGVTLIFEPGRVMVGNAGMLITRVLYVKKGEAKNFVIVDAAMNDLTRPALYGSYQGIQAADRSIDGTIIADVVGPICESGDFLAQDREIPAFSQGDLVAVASAGAYGFTMSSNYNSRRRVPEIMVKNDKVMVVRQRETYDDLIKGETIPEGL</sequence>
<comment type="similarity">
    <text evidence="9 12">Belongs to the Orn/Lys/Arg decarboxylase class-II family. LysA subfamily.</text>
</comment>
<dbReference type="InterPro" id="IPR000183">
    <property type="entry name" value="Orn/DAP/Arg_de-COase"/>
</dbReference>
<dbReference type="HAMAP" id="MF_02120">
    <property type="entry name" value="LysA"/>
    <property type="match status" value="1"/>
</dbReference>
<dbReference type="Proteomes" id="UP000182264">
    <property type="component" value="Chromosome"/>
</dbReference>
<feature type="binding site" evidence="12">
    <location>
        <position position="276"/>
    </location>
    <ligand>
        <name>substrate</name>
    </ligand>
</feature>
<evidence type="ECO:0000256" key="2">
    <source>
        <dbReference type="ARBA" id="ARBA00022605"/>
    </source>
</evidence>
<evidence type="ECO:0000256" key="12">
    <source>
        <dbReference type="HAMAP-Rule" id="MF_02120"/>
    </source>
</evidence>
<gene>
    <name evidence="12" type="primary">lysA</name>
    <name evidence="17" type="ORF">A7E75_09240</name>
</gene>
<dbReference type="UniPathway" id="UPA00034">
    <property type="reaction ID" value="UER00027"/>
</dbReference>
<dbReference type="EMBL" id="CP015518">
    <property type="protein sequence ID" value="APG25184.1"/>
    <property type="molecule type" value="Genomic_DNA"/>
</dbReference>
<evidence type="ECO:0000259" key="16">
    <source>
        <dbReference type="Pfam" id="PF02784"/>
    </source>
</evidence>
<dbReference type="STRING" id="29542.A6070_03215"/>